<dbReference type="EMBL" id="JAUUTY010000006">
    <property type="protein sequence ID" value="KAK1621392.1"/>
    <property type="molecule type" value="Genomic_DNA"/>
</dbReference>
<proteinExistence type="predicted"/>
<sequence length="173" mass="20327">MTSKDNTKEEGVVNHYLNSVVAPLKTLTFKEGVLLVEDVKAPKPEGTMEERLKTLEEAVFRYGTVVERSLDAHHFMNLEMEKKVNAYEARIKDLEENYLHTLQQLEKFQALMWDMENQNCENEERFKKIAEGATLKHNLPMSFYNGKPYPWKDQDWDAHYEETDVKEEEQANP</sequence>
<gene>
    <name evidence="2" type="ORF">QYE76_026909</name>
</gene>
<keyword evidence="1" id="KW-0175">Coiled coil</keyword>
<keyword evidence="3" id="KW-1185">Reference proteome</keyword>
<dbReference type="AlphaFoldDB" id="A0AAD8VVN4"/>
<comment type="caution">
    <text evidence="2">The sequence shown here is derived from an EMBL/GenBank/DDBJ whole genome shotgun (WGS) entry which is preliminary data.</text>
</comment>
<protein>
    <submittedName>
        <fullName evidence="2">Uncharacterized protein</fullName>
    </submittedName>
</protein>
<organism evidence="2 3">
    <name type="scientific">Lolium multiflorum</name>
    <name type="common">Italian ryegrass</name>
    <name type="synonym">Lolium perenne subsp. multiflorum</name>
    <dbReference type="NCBI Taxonomy" id="4521"/>
    <lineage>
        <taxon>Eukaryota</taxon>
        <taxon>Viridiplantae</taxon>
        <taxon>Streptophyta</taxon>
        <taxon>Embryophyta</taxon>
        <taxon>Tracheophyta</taxon>
        <taxon>Spermatophyta</taxon>
        <taxon>Magnoliopsida</taxon>
        <taxon>Liliopsida</taxon>
        <taxon>Poales</taxon>
        <taxon>Poaceae</taxon>
        <taxon>BOP clade</taxon>
        <taxon>Pooideae</taxon>
        <taxon>Poodae</taxon>
        <taxon>Poeae</taxon>
        <taxon>Poeae Chloroplast Group 2 (Poeae type)</taxon>
        <taxon>Loliodinae</taxon>
        <taxon>Loliinae</taxon>
        <taxon>Lolium</taxon>
    </lineage>
</organism>
<dbReference type="Proteomes" id="UP001231189">
    <property type="component" value="Unassembled WGS sequence"/>
</dbReference>
<name>A0AAD8VVN4_LOLMU</name>
<evidence type="ECO:0000313" key="3">
    <source>
        <dbReference type="Proteomes" id="UP001231189"/>
    </source>
</evidence>
<accession>A0AAD8VVN4</accession>
<feature type="coiled-coil region" evidence="1">
    <location>
        <begin position="77"/>
        <end position="111"/>
    </location>
</feature>
<evidence type="ECO:0000256" key="1">
    <source>
        <dbReference type="SAM" id="Coils"/>
    </source>
</evidence>
<reference evidence="2" key="1">
    <citation type="submission" date="2023-07" db="EMBL/GenBank/DDBJ databases">
        <title>A chromosome-level genome assembly of Lolium multiflorum.</title>
        <authorList>
            <person name="Chen Y."/>
            <person name="Copetti D."/>
            <person name="Kolliker R."/>
            <person name="Studer B."/>
        </authorList>
    </citation>
    <scope>NUCLEOTIDE SEQUENCE</scope>
    <source>
        <strain evidence="2">02402/16</strain>
        <tissue evidence="2">Leaf</tissue>
    </source>
</reference>
<evidence type="ECO:0000313" key="2">
    <source>
        <dbReference type="EMBL" id="KAK1621392.1"/>
    </source>
</evidence>